<keyword evidence="1" id="KW-1133">Transmembrane helix</keyword>
<dbReference type="EMBL" id="CP036274">
    <property type="protein sequence ID" value="QDU29163.1"/>
    <property type="molecule type" value="Genomic_DNA"/>
</dbReference>
<sequence>MMQLGQFATSRRSLRSAVLSSILGNMDLAALATNDNQTAYVAATVVFAATLPAAVILLRSFHALRGTTLVIPWAWALGSGALVATTCLFAALTPPSLRPSSFAAIQFVAACGTLCPLVALIGAKRPQHSAWSFVVLSLWGVLALPAAEVIFLQPGQRLEINAFRSWFLVGLLFAEVINFVATRYTIATLLLVSGQAIWLLDYLPLISRTLLPVWLIAQPEIAGLALVACSIVAAWLAASRQPVGGAYDRLWFDFRDSFGLFWALRLSERVSAVALQENWNFDLGWNGFRTKTDFAPLGELPTEIDRPLQHNLQGLLRRFVSPEWIAARLNRSTTAKE</sequence>
<reference evidence="2 3" key="1">
    <citation type="submission" date="2019-02" db="EMBL/GenBank/DDBJ databases">
        <title>Deep-cultivation of Planctomycetes and their phenomic and genomic characterization uncovers novel biology.</title>
        <authorList>
            <person name="Wiegand S."/>
            <person name="Jogler M."/>
            <person name="Boedeker C."/>
            <person name="Pinto D."/>
            <person name="Vollmers J."/>
            <person name="Rivas-Marin E."/>
            <person name="Kohn T."/>
            <person name="Peeters S.H."/>
            <person name="Heuer A."/>
            <person name="Rast P."/>
            <person name="Oberbeckmann S."/>
            <person name="Bunk B."/>
            <person name="Jeske O."/>
            <person name="Meyerdierks A."/>
            <person name="Storesund J.E."/>
            <person name="Kallscheuer N."/>
            <person name="Luecker S."/>
            <person name="Lage O.M."/>
            <person name="Pohl T."/>
            <person name="Merkel B.J."/>
            <person name="Hornburger P."/>
            <person name="Mueller R.-W."/>
            <person name="Bruemmer F."/>
            <person name="Labrenz M."/>
            <person name="Spormann A.M."/>
            <person name="Op den Camp H."/>
            <person name="Overmann J."/>
            <person name="Amann R."/>
            <person name="Jetten M.S.M."/>
            <person name="Mascher T."/>
            <person name="Medema M.H."/>
            <person name="Devos D.P."/>
            <person name="Kaster A.-K."/>
            <person name="Ovreas L."/>
            <person name="Rohde M."/>
            <person name="Galperin M.Y."/>
            <person name="Jogler C."/>
        </authorList>
    </citation>
    <scope>NUCLEOTIDE SEQUENCE [LARGE SCALE GENOMIC DNA]</scope>
    <source>
        <strain evidence="2 3">ETA_A8</strain>
    </source>
</reference>
<accession>A0A517YG12</accession>
<protein>
    <submittedName>
        <fullName evidence="2">Uncharacterized protein</fullName>
    </submittedName>
</protein>
<dbReference type="KEGG" id="aagg:ETAA8_42700"/>
<evidence type="ECO:0000256" key="1">
    <source>
        <dbReference type="SAM" id="Phobius"/>
    </source>
</evidence>
<feature type="transmembrane region" description="Helical" evidence="1">
    <location>
        <begin position="104"/>
        <end position="123"/>
    </location>
</feature>
<feature type="transmembrane region" description="Helical" evidence="1">
    <location>
        <begin position="213"/>
        <end position="237"/>
    </location>
</feature>
<evidence type="ECO:0000313" key="2">
    <source>
        <dbReference type="EMBL" id="QDU29163.1"/>
    </source>
</evidence>
<feature type="transmembrane region" description="Helical" evidence="1">
    <location>
        <begin position="188"/>
        <end position="207"/>
    </location>
</feature>
<feature type="transmembrane region" description="Helical" evidence="1">
    <location>
        <begin position="163"/>
        <end position="181"/>
    </location>
</feature>
<feature type="transmembrane region" description="Helical" evidence="1">
    <location>
        <begin position="39"/>
        <end position="58"/>
    </location>
</feature>
<keyword evidence="3" id="KW-1185">Reference proteome</keyword>
<dbReference type="AlphaFoldDB" id="A0A517YG12"/>
<gene>
    <name evidence="2" type="ORF">ETAA8_42700</name>
</gene>
<organism evidence="2 3">
    <name type="scientific">Anatilimnocola aggregata</name>
    <dbReference type="NCBI Taxonomy" id="2528021"/>
    <lineage>
        <taxon>Bacteria</taxon>
        <taxon>Pseudomonadati</taxon>
        <taxon>Planctomycetota</taxon>
        <taxon>Planctomycetia</taxon>
        <taxon>Pirellulales</taxon>
        <taxon>Pirellulaceae</taxon>
        <taxon>Anatilimnocola</taxon>
    </lineage>
</organism>
<dbReference type="Proteomes" id="UP000315017">
    <property type="component" value="Chromosome"/>
</dbReference>
<feature type="transmembrane region" description="Helical" evidence="1">
    <location>
        <begin position="130"/>
        <end position="151"/>
    </location>
</feature>
<evidence type="ECO:0000313" key="3">
    <source>
        <dbReference type="Proteomes" id="UP000315017"/>
    </source>
</evidence>
<keyword evidence="1" id="KW-0472">Membrane</keyword>
<feature type="transmembrane region" description="Helical" evidence="1">
    <location>
        <begin position="70"/>
        <end position="92"/>
    </location>
</feature>
<keyword evidence="1" id="KW-0812">Transmembrane</keyword>
<name>A0A517YG12_9BACT</name>
<proteinExistence type="predicted"/>